<evidence type="ECO:0000259" key="5">
    <source>
        <dbReference type="Pfam" id="PF24827"/>
    </source>
</evidence>
<keyword evidence="3" id="KW-0378">Hydrolase</keyword>
<evidence type="ECO:0000256" key="3">
    <source>
        <dbReference type="ARBA" id="ARBA00022801"/>
    </source>
</evidence>
<dbReference type="InterPro" id="IPR053138">
    <property type="entry name" value="N-alpha-Ac-DABA_deacetylase"/>
</dbReference>
<dbReference type="Gene3D" id="2.40.50.100">
    <property type="match status" value="1"/>
</dbReference>
<reference evidence="6 7" key="1">
    <citation type="journal article" date="2020" name="Harmful Algae">
        <title>Molecular and morphological characterization of a novel dihydroanatoxin-a producing Microcoleus species (cyanobacteria) from the Russian River, California, USA.</title>
        <authorList>
            <person name="Conklin K.Y."/>
            <person name="Stancheva R."/>
            <person name="Otten T.G."/>
            <person name="Fadness R."/>
            <person name="Boyer G.L."/>
            <person name="Read B."/>
            <person name="Zhang X."/>
            <person name="Sheath R.G."/>
        </authorList>
    </citation>
    <scope>NUCLEOTIDE SEQUENCE [LARGE SCALE GENOMIC DNA]</scope>
    <source>
        <strain evidence="6 7">PTRS2</strain>
    </source>
</reference>
<comment type="cofactor">
    <cofactor evidence="1">
        <name>Zn(2+)</name>
        <dbReference type="ChEBI" id="CHEBI:29105"/>
    </cofactor>
</comment>
<keyword evidence="4" id="KW-0862">Zinc</keyword>
<evidence type="ECO:0000256" key="1">
    <source>
        <dbReference type="ARBA" id="ARBA00001947"/>
    </source>
</evidence>
<dbReference type="EMBL" id="JBBLXS010000159">
    <property type="protein sequence ID" value="MEK0185886.1"/>
    <property type="molecule type" value="Genomic_DNA"/>
</dbReference>
<proteinExistence type="predicted"/>
<dbReference type="CDD" id="cd06250">
    <property type="entry name" value="M14_PaAOTO_like"/>
    <property type="match status" value="1"/>
</dbReference>
<keyword evidence="2" id="KW-0479">Metal-binding</keyword>
<sequence length="377" mass="42450">MIPIISTIPVVQLASGDRLSLQVYQFQGAIPGKKAYLQSNLHGAEISGNAVIYQLIEFFRCLDSTELIGEIWLVPVCNPVGVNQRSHHFSPGRYNLYDGVNWNRIFWDFEKQGEDILGFAQSQINLDADTVKVNYRKAIALSFAKELAKINAPSCRPYRELFRYQLQSLCLDADYVLDLHSSTNQSLDYLYCFSSRQESAKAFLLDRAILMNEYDGDAFDEAFLKPWLALERILAELGSPISFDIESWTLELGSGMEIHPESVAKGLRGIKNYLASKGLLKIDGFPLPETANHQVIFTPKNLVKEYYAPAGGMIQNRVELGSFVKKGDRLYQILCFHKHGDFPTLVDVCAESDLFIFDVSTNQSVNQGEYVLSVMAD</sequence>
<gene>
    <name evidence="6" type="ORF">WMG39_13670</name>
</gene>
<dbReference type="SUPFAM" id="SSF53187">
    <property type="entry name" value="Zn-dependent exopeptidases"/>
    <property type="match status" value="1"/>
</dbReference>
<dbReference type="RefSeq" id="WP_340523263.1">
    <property type="nucleotide sequence ID" value="NZ_JBBLXS010000159.1"/>
</dbReference>
<dbReference type="Pfam" id="PF24827">
    <property type="entry name" value="AstE_AspA_cat"/>
    <property type="match status" value="1"/>
</dbReference>
<keyword evidence="7" id="KW-1185">Reference proteome</keyword>
<organism evidence="6 7">
    <name type="scientific">Microcoleus anatoxicus PTRS2</name>
    <dbReference type="NCBI Taxonomy" id="2705321"/>
    <lineage>
        <taxon>Bacteria</taxon>
        <taxon>Bacillati</taxon>
        <taxon>Cyanobacteriota</taxon>
        <taxon>Cyanophyceae</taxon>
        <taxon>Oscillatoriophycideae</taxon>
        <taxon>Oscillatoriales</taxon>
        <taxon>Microcoleaceae</taxon>
        <taxon>Microcoleus</taxon>
        <taxon>Microcoleus anatoxicus</taxon>
    </lineage>
</organism>
<name>A0ABU8YNS3_9CYAN</name>
<comment type="caution">
    <text evidence="6">The sequence shown here is derived from an EMBL/GenBank/DDBJ whole genome shotgun (WGS) entry which is preliminary data.</text>
</comment>
<dbReference type="InterPro" id="IPR055438">
    <property type="entry name" value="AstE_AspA_cat"/>
</dbReference>
<dbReference type="Proteomes" id="UP001384579">
    <property type="component" value="Unassembled WGS sequence"/>
</dbReference>
<accession>A0ABU8YNS3</accession>
<feature type="domain" description="Succinylglutamate desuccinylase/Aspartoacylase catalytic" evidence="5">
    <location>
        <begin position="31"/>
        <end position="275"/>
    </location>
</feature>
<evidence type="ECO:0000256" key="4">
    <source>
        <dbReference type="ARBA" id="ARBA00022833"/>
    </source>
</evidence>
<protein>
    <submittedName>
        <fullName evidence="6">Succinylglutamate desuccinylase/aspartoacylase family protein</fullName>
    </submittedName>
</protein>
<evidence type="ECO:0000313" key="7">
    <source>
        <dbReference type="Proteomes" id="UP001384579"/>
    </source>
</evidence>
<evidence type="ECO:0000313" key="6">
    <source>
        <dbReference type="EMBL" id="MEK0185886.1"/>
    </source>
</evidence>
<dbReference type="PANTHER" id="PTHR37326:SF1">
    <property type="entry name" value="BLL3975 PROTEIN"/>
    <property type="match status" value="1"/>
</dbReference>
<dbReference type="Gene3D" id="3.40.630.10">
    <property type="entry name" value="Zn peptidases"/>
    <property type="match status" value="1"/>
</dbReference>
<dbReference type="PANTHER" id="PTHR37326">
    <property type="entry name" value="BLL3975 PROTEIN"/>
    <property type="match status" value="1"/>
</dbReference>
<evidence type="ECO:0000256" key="2">
    <source>
        <dbReference type="ARBA" id="ARBA00022723"/>
    </source>
</evidence>